<name>A0ABX8UBF6_9ACTN</name>
<accession>A0ABX8UBF6</accession>
<reference evidence="2 3" key="1">
    <citation type="journal article" date="2021" name="ACS Chem. Biol.">
        <title>Genomic-Led Discovery of a Novel Glycopeptide Antibiotic by Nonomuraea coxensis DSM 45129.</title>
        <authorList>
            <person name="Yushchuk O."/>
            <person name="Vior N.M."/>
            <person name="Andreo-Vidal A."/>
            <person name="Berini F."/>
            <person name="Ruckert C."/>
            <person name="Busche T."/>
            <person name="Binda E."/>
            <person name="Kalinowski J."/>
            <person name="Truman A.W."/>
            <person name="Marinelli F."/>
        </authorList>
    </citation>
    <scope>NUCLEOTIDE SEQUENCE [LARGE SCALE GENOMIC DNA]</scope>
    <source>
        <strain evidence="2 3">DSM 45129</strain>
    </source>
</reference>
<protein>
    <submittedName>
        <fullName evidence="2">Uncharacterized protein</fullName>
    </submittedName>
</protein>
<dbReference type="Proteomes" id="UP000824681">
    <property type="component" value="Chromosome"/>
</dbReference>
<keyword evidence="3" id="KW-1185">Reference proteome</keyword>
<evidence type="ECO:0000313" key="2">
    <source>
        <dbReference type="EMBL" id="QYC45122.1"/>
    </source>
</evidence>
<feature type="region of interest" description="Disordered" evidence="1">
    <location>
        <begin position="1"/>
        <end position="30"/>
    </location>
</feature>
<evidence type="ECO:0000256" key="1">
    <source>
        <dbReference type="SAM" id="MobiDB-lite"/>
    </source>
</evidence>
<sequence>MSRSRDLADNPQAWPHANLAGHPAAAAAMP</sequence>
<proteinExistence type="predicted"/>
<evidence type="ECO:0000313" key="3">
    <source>
        <dbReference type="Proteomes" id="UP000824681"/>
    </source>
</evidence>
<gene>
    <name evidence="2" type="ORF">Nocox_37850</name>
</gene>
<feature type="compositionally biased region" description="Low complexity" evidence="1">
    <location>
        <begin position="17"/>
        <end position="30"/>
    </location>
</feature>
<organism evidence="2 3">
    <name type="scientific">Nonomuraea coxensis DSM 45129</name>
    <dbReference type="NCBI Taxonomy" id="1122611"/>
    <lineage>
        <taxon>Bacteria</taxon>
        <taxon>Bacillati</taxon>
        <taxon>Actinomycetota</taxon>
        <taxon>Actinomycetes</taxon>
        <taxon>Streptosporangiales</taxon>
        <taxon>Streptosporangiaceae</taxon>
        <taxon>Nonomuraea</taxon>
    </lineage>
</organism>
<dbReference type="EMBL" id="CP068985">
    <property type="protein sequence ID" value="QYC45122.1"/>
    <property type="molecule type" value="Genomic_DNA"/>
</dbReference>